<dbReference type="RefSeq" id="WP_188405972.1">
    <property type="nucleotide sequence ID" value="NZ_BMGL01000006.1"/>
</dbReference>
<feature type="transmembrane region" description="Helical" evidence="1">
    <location>
        <begin position="94"/>
        <end position="112"/>
    </location>
</feature>
<accession>A0A916ZT02</accession>
<sequence length="202" mass="23475">MRNLLPTFLRFPIYALVLFFATYMIKLDFMTGEFKEDSFTERTQEIFLLIGVLFLAFTSIKFEAFRYFNAVLSLFFLTHLIRELDSILDGFFDGLWQILAFSVVAIAIIILLKHGKPFWKQVAEIQHQFAFGVFTVGLFTLHVFSRLYGKGTNWENLMGDGFFRTIKDASEESIELLGYSIILISIGEFYYLSKKQNSIKQS</sequence>
<dbReference type="AlphaFoldDB" id="A0A916ZT02"/>
<keyword evidence="1" id="KW-0812">Transmembrane</keyword>
<name>A0A916ZT02_9FLAO</name>
<comment type="caution">
    <text evidence="2">The sequence shown here is derived from an EMBL/GenBank/DDBJ whole genome shotgun (WGS) entry which is preliminary data.</text>
</comment>
<proteinExistence type="predicted"/>
<evidence type="ECO:0000256" key="1">
    <source>
        <dbReference type="SAM" id="Phobius"/>
    </source>
</evidence>
<evidence type="ECO:0000313" key="2">
    <source>
        <dbReference type="EMBL" id="GGE12738.1"/>
    </source>
</evidence>
<reference evidence="2 3" key="1">
    <citation type="journal article" date="2014" name="Int. J. Syst. Evol. Microbiol.">
        <title>Complete genome sequence of Corynebacterium casei LMG S-19264T (=DSM 44701T), isolated from a smear-ripened cheese.</title>
        <authorList>
            <consortium name="US DOE Joint Genome Institute (JGI-PGF)"/>
            <person name="Walter F."/>
            <person name="Albersmeier A."/>
            <person name="Kalinowski J."/>
            <person name="Ruckert C."/>
        </authorList>
    </citation>
    <scope>NUCLEOTIDE SEQUENCE [LARGE SCALE GENOMIC DNA]</scope>
    <source>
        <strain evidence="2 3">CGMCC 1.12925</strain>
    </source>
</reference>
<evidence type="ECO:0000313" key="3">
    <source>
        <dbReference type="Proteomes" id="UP000599688"/>
    </source>
</evidence>
<keyword evidence="1" id="KW-0472">Membrane</keyword>
<feature type="transmembrane region" description="Helical" evidence="1">
    <location>
        <begin position="46"/>
        <end position="68"/>
    </location>
</feature>
<feature type="transmembrane region" description="Helical" evidence="1">
    <location>
        <begin position="6"/>
        <end position="25"/>
    </location>
</feature>
<protein>
    <submittedName>
        <fullName evidence="2">Uncharacterized protein</fullName>
    </submittedName>
</protein>
<feature type="transmembrane region" description="Helical" evidence="1">
    <location>
        <begin position="128"/>
        <end position="148"/>
    </location>
</feature>
<dbReference type="EMBL" id="BMGL01000006">
    <property type="protein sequence ID" value="GGE12738.1"/>
    <property type="molecule type" value="Genomic_DNA"/>
</dbReference>
<dbReference type="Proteomes" id="UP000599688">
    <property type="component" value="Unassembled WGS sequence"/>
</dbReference>
<gene>
    <name evidence="2" type="ORF">GCM10010831_12690</name>
</gene>
<keyword evidence="3" id="KW-1185">Reference proteome</keyword>
<keyword evidence="1" id="KW-1133">Transmembrane helix</keyword>
<organism evidence="2 3">
    <name type="scientific">Psychroflexus salis</name>
    <dbReference type="NCBI Taxonomy" id="1526574"/>
    <lineage>
        <taxon>Bacteria</taxon>
        <taxon>Pseudomonadati</taxon>
        <taxon>Bacteroidota</taxon>
        <taxon>Flavobacteriia</taxon>
        <taxon>Flavobacteriales</taxon>
        <taxon>Flavobacteriaceae</taxon>
        <taxon>Psychroflexus</taxon>
    </lineage>
</organism>